<protein>
    <submittedName>
        <fullName evidence="2">Hydrogenase 2-specific chaperone</fullName>
    </submittedName>
</protein>
<dbReference type="OrthoDB" id="6485044at2"/>
<dbReference type="RefSeq" id="WP_002443832.1">
    <property type="nucleotide sequence ID" value="NC_017910.1"/>
</dbReference>
<evidence type="ECO:0000313" key="3">
    <source>
        <dbReference type="Proteomes" id="UP000001955"/>
    </source>
</evidence>
<dbReference type="eggNOG" id="COG1773">
    <property type="taxonomic scope" value="Bacteria"/>
</dbReference>
<comment type="similarity">
    <text evidence="1">Belongs to the HupJ family.</text>
</comment>
<dbReference type="PATRIC" id="fig|630626.3.peg.1776"/>
<accession>I2B8S0</accession>
<dbReference type="AlphaFoldDB" id="I2B8S0"/>
<dbReference type="HOGENOM" id="CLU_091699_2_0_6"/>
<evidence type="ECO:0000256" key="1">
    <source>
        <dbReference type="ARBA" id="ARBA00006532"/>
    </source>
</evidence>
<dbReference type="Proteomes" id="UP000001955">
    <property type="component" value="Chromosome"/>
</dbReference>
<accession>K6W4M1</accession>
<dbReference type="Pfam" id="PF11939">
    <property type="entry name" value="NiFe-hyd_HybE"/>
    <property type="match status" value="1"/>
</dbReference>
<dbReference type="STRING" id="630626.EBL_c18300"/>
<dbReference type="KEGG" id="ebt:EBL_c18300"/>
<dbReference type="InterPro" id="IPR038530">
    <property type="entry name" value="NiFe-hyd_HybE_sf"/>
</dbReference>
<name>I2B8S0_SHIBC</name>
<reference evidence="2 3" key="1">
    <citation type="journal article" date="2012" name="J. Bacteriol.">
        <title>Complete genome sequence of the B12-producing Shimwellia blattae strain DSM 4481, isolated from a cockroach.</title>
        <authorList>
            <person name="Brzuszkiewicz E."/>
            <person name="Waschkowitz T."/>
            <person name="Wiezer A."/>
            <person name="Daniel R."/>
        </authorList>
    </citation>
    <scope>NUCLEOTIDE SEQUENCE [LARGE SCALE GENOMIC DNA]</scope>
    <source>
        <strain evidence="3">ATCC 29907 / DSM 4481 / JCM 1650 / NBRC 105725 / CDC 9005-74</strain>
    </source>
</reference>
<dbReference type="Gene3D" id="3.30.1460.40">
    <property type="entry name" value="[NiFe]-hydrogenase assembly chaperone, HybE"/>
    <property type="match status" value="1"/>
</dbReference>
<gene>
    <name evidence="2" type="ordered locus">EBL_c18300</name>
</gene>
<organism evidence="2 3">
    <name type="scientific">Shimwellia blattae (strain ATCC 29907 / DSM 4481 / JCM 1650 / NBRC 105725 / CDC 9005-74)</name>
    <name type="common">Escherichia blattae</name>
    <dbReference type="NCBI Taxonomy" id="630626"/>
    <lineage>
        <taxon>Bacteria</taxon>
        <taxon>Pseudomonadati</taxon>
        <taxon>Pseudomonadota</taxon>
        <taxon>Gammaproteobacteria</taxon>
        <taxon>Enterobacterales</taxon>
        <taxon>Enterobacteriaceae</taxon>
        <taxon>Shimwellia</taxon>
    </lineage>
</organism>
<proteinExistence type="inferred from homology"/>
<sequence>MPGRITHPRFTQNPGPQLAAWYQEHAAPRMADLPFYRADMPIQCCDFQRFEGQWVGTLLTPWMLELVVMPGPGQVWDERPTGEALGLAFPAGDIRFRVSSPQPDLPLLSCSLLSPLPATLSPEQAQTIARDALRLLLALPVTEPAALDTSRRALLTGQLRG</sequence>
<dbReference type="NCBIfam" id="TIGR03993">
    <property type="entry name" value="hydrog_HybE"/>
    <property type="match status" value="1"/>
</dbReference>
<evidence type="ECO:0000313" key="2">
    <source>
        <dbReference type="EMBL" id="AFJ46924.1"/>
    </source>
</evidence>
<keyword evidence="3" id="KW-1185">Reference proteome</keyword>
<dbReference type="EMBL" id="CP001560">
    <property type="protein sequence ID" value="AFJ46924.1"/>
    <property type="molecule type" value="Genomic_DNA"/>
</dbReference>
<dbReference type="InterPro" id="IPR023994">
    <property type="entry name" value="NiFe-hyd_HybE"/>
</dbReference>